<organism evidence="1 2">
    <name type="scientific">Flavobacterium zhoui</name>
    <dbReference type="NCBI Taxonomy" id="3230414"/>
    <lineage>
        <taxon>Bacteria</taxon>
        <taxon>Pseudomonadati</taxon>
        <taxon>Bacteroidota</taxon>
        <taxon>Flavobacteriia</taxon>
        <taxon>Flavobacteriales</taxon>
        <taxon>Flavobacteriaceae</taxon>
        <taxon>Flavobacterium</taxon>
    </lineage>
</organism>
<evidence type="ECO:0008006" key="3">
    <source>
        <dbReference type="Google" id="ProtNLM"/>
    </source>
</evidence>
<evidence type="ECO:0000313" key="1">
    <source>
        <dbReference type="EMBL" id="MFE3870536.1"/>
    </source>
</evidence>
<proteinExistence type="predicted"/>
<sequence>MKKIFLGAILLFSIMSCTQQSKLEKFVEKTVKDKLNDPDSFVLVSLNQEKTDVVNILFEKNKEEVKTRKLNYEKYGDADSASKYALAKKIENNVTQVNNGSMVYVSYTYRAKNSLGGVVTDTKFSFIDLSKI</sequence>
<gene>
    <name evidence="1" type="ORF">ACFX5F_04810</name>
</gene>
<evidence type="ECO:0000313" key="2">
    <source>
        <dbReference type="Proteomes" id="UP001600107"/>
    </source>
</evidence>
<comment type="caution">
    <text evidence="1">The sequence shown here is derived from an EMBL/GenBank/DDBJ whole genome shotgun (WGS) entry which is preliminary data.</text>
</comment>
<dbReference type="RefSeq" id="WP_379850438.1">
    <property type="nucleotide sequence ID" value="NZ_JBHZPY010000003.1"/>
</dbReference>
<protein>
    <recommendedName>
        <fullName evidence="3">DUF3887 domain-containing protein</fullName>
    </recommendedName>
</protein>
<keyword evidence="2" id="KW-1185">Reference proteome</keyword>
<name>A0ABW6I2Q0_9FLAO</name>
<reference evidence="1 2" key="1">
    <citation type="submission" date="2024-06" db="EMBL/GenBank/DDBJ databases">
        <title>Flavobacterium spp. isolated from glacier.</title>
        <authorList>
            <person name="Han D."/>
        </authorList>
    </citation>
    <scope>NUCLEOTIDE SEQUENCE [LARGE SCALE GENOMIC DNA]</scope>
    <source>
        <strain evidence="1 2">ZS1P70</strain>
    </source>
</reference>
<accession>A0ABW6I2Q0</accession>
<dbReference type="PROSITE" id="PS51257">
    <property type="entry name" value="PROKAR_LIPOPROTEIN"/>
    <property type="match status" value="1"/>
</dbReference>
<dbReference type="EMBL" id="JBHZPY010000003">
    <property type="protein sequence ID" value="MFE3870536.1"/>
    <property type="molecule type" value="Genomic_DNA"/>
</dbReference>
<dbReference type="Proteomes" id="UP001600107">
    <property type="component" value="Unassembled WGS sequence"/>
</dbReference>